<dbReference type="Proteomes" id="UP000265926">
    <property type="component" value="Unassembled WGS sequence"/>
</dbReference>
<gene>
    <name evidence="2" type="ORF">D1614_05580</name>
</gene>
<keyword evidence="3" id="KW-1185">Reference proteome</keyword>
<organism evidence="2 3">
    <name type="scientific">Maribellus luteus</name>
    <dbReference type="NCBI Taxonomy" id="2305463"/>
    <lineage>
        <taxon>Bacteria</taxon>
        <taxon>Pseudomonadati</taxon>
        <taxon>Bacteroidota</taxon>
        <taxon>Bacteroidia</taxon>
        <taxon>Marinilabiliales</taxon>
        <taxon>Prolixibacteraceae</taxon>
        <taxon>Maribellus</taxon>
    </lineage>
</organism>
<keyword evidence="2" id="KW-0238">DNA-binding</keyword>
<comment type="caution">
    <text evidence="2">The sequence shown here is derived from an EMBL/GenBank/DDBJ whole genome shotgun (WGS) entry which is preliminary data.</text>
</comment>
<dbReference type="GO" id="GO:0050135">
    <property type="term" value="F:NADP+ nucleosidase activity"/>
    <property type="evidence" value="ECO:0007669"/>
    <property type="project" value="InterPro"/>
</dbReference>
<protein>
    <submittedName>
        <fullName evidence="2">DNA-binding protein</fullName>
    </submittedName>
</protein>
<proteinExistence type="predicted"/>
<accession>A0A399T7X3</accession>
<evidence type="ECO:0000313" key="2">
    <source>
        <dbReference type="EMBL" id="RIJ50241.1"/>
    </source>
</evidence>
<sequence length="215" mass="24715">MADIKDYNIDTKLFYLETLYARDFIIQDNEPSKAPDITKEFKNWVSKKIVELQILQIGRTTTNNNKREASNNVFIVHGHNNETKLNVARTVEQLGLVPIILHERPNEGKTIIEKFEKNSDVGFAIVLINDDDLGKSKNELEFNCRARQNVILELGYFIGKLGRDRVCPLYSTGVELPSDIQGLMYIELDKSDMWKYKLAKELKTAGYEIDTNKIT</sequence>
<name>A0A399T7X3_9BACT</name>
<dbReference type="EMBL" id="QWGR01000002">
    <property type="protein sequence ID" value="RIJ50241.1"/>
    <property type="molecule type" value="Genomic_DNA"/>
</dbReference>
<dbReference type="GO" id="GO:0003677">
    <property type="term" value="F:DNA binding"/>
    <property type="evidence" value="ECO:0007669"/>
    <property type="project" value="UniProtKB-KW"/>
</dbReference>
<evidence type="ECO:0000313" key="3">
    <source>
        <dbReference type="Proteomes" id="UP000265926"/>
    </source>
</evidence>
<dbReference type="OrthoDB" id="5497289at2"/>
<feature type="domain" description="CD-NTase-associated protein 12/Pycsar effector protein TIR" evidence="1">
    <location>
        <begin position="72"/>
        <end position="189"/>
    </location>
</feature>
<dbReference type="Pfam" id="PF10137">
    <property type="entry name" value="CAP12-PCTIR_TIR"/>
    <property type="match status" value="1"/>
</dbReference>
<dbReference type="InterPro" id="IPR019302">
    <property type="entry name" value="CAP12/PCTIR_TIR_dom"/>
</dbReference>
<dbReference type="AlphaFoldDB" id="A0A399T7X3"/>
<reference evidence="2 3" key="1">
    <citation type="submission" date="2018-08" db="EMBL/GenBank/DDBJ databases">
        <title>Pallidiluteibacterium maritimus gen. nov., sp. nov., isolated from coastal sediment.</title>
        <authorList>
            <person name="Zhou L.Y."/>
        </authorList>
    </citation>
    <scope>NUCLEOTIDE SEQUENCE [LARGE SCALE GENOMIC DNA]</scope>
    <source>
        <strain evidence="2 3">XSD2</strain>
    </source>
</reference>
<evidence type="ECO:0000259" key="1">
    <source>
        <dbReference type="Pfam" id="PF10137"/>
    </source>
</evidence>